<evidence type="ECO:0000256" key="4">
    <source>
        <dbReference type="PROSITE-ProRule" id="PRU00330"/>
    </source>
</evidence>
<evidence type="ECO:0000313" key="9">
    <source>
        <dbReference type="Proteomes" id="UP000028840"/>
    </source>
</evidence>
<dbReference type="InterPro" id="IPR059120">
    <property type="entry name" value="Cullin-like_AB"/>
</dbReference>
<dbReference type="Pfam" id="PF10557">
    <property type="entry name" value="Cullin_Nedd8"/>
    <property type="match status" value="1"/>
</dbReference>
<dbReference type="OrthoDB" id="27073at2759"/>
<reference evidence="8 9" key="1">
    <citation type="submission" date="2014-08" db="EMBL/GenBank/DDBJ databases">
        <authorList>
            <person name="Sibley D."/>
            <person name="Venepally P."/>
            <person name="Karamycheva S."/>
            <person name="Hadjithomas M."/>
            <person name="Khan A."/>
            <person name="Brunk B."/>
            <person name="Roos D."/>
            <person name="Caler E."/>
            <person name="Lorenzi H."/>
        </authorList>
    </citation>
    <scope>NUCLEOTIDE SEQUENCE [LARGE SCALE GENOMIC DNA]</scope>
    <source>
        <strain evidence="8 9">VAND</strain>
    </source>
</reference>
<dbReference type="Pfam" id="PF00888">
    <property type="entry name" value="Cullin"/>
    <property type="match status" value="1"/>
</dbReference>
<dbReference type="InterPro" id="IPR016158">
    <property type="entry name" value="Cullin_homology"/>
</dbReference>
<dbReference type="InterPro" id="IPR036388">
    <property type="entry name" value="WH-like_DNA-bd_sf"/>
</dbReference>
<dbReference type="InterPro" id="IPR045093">
    <property type="entry name" value="Cullin"/>
</dbReference>
<dbReference type="GO" id="GO:0031625">
    <property type="term" value="F:ubiquitin protein ligase binding"/>
    <property type="evidence" value="ECO:0007669"/>
    <property type="project" value="InterPro"/>
</dbReference>
<comment type="similarity">
    <text evidence="1 4 5">Belongs to the cullin family.</text>
</comment>
<evidence type="ECO:0000256" key="6">
    <source>
        <dbReference type="SAM" id="MobiDB-lite"/>
    </source>
</evidence>
<dbReference type="PANTHER" id="PTHR11932">
    <property type="entry name" value="CULLIN"/>
    <property type="match status" value="1"/>
</dbReference>
<feature type="compositionally biased region" description="Low complexity" evidence="6">
    <location>
        <begin position="327"/>
        <end position="337"/>
    </location>
</feature>
<dbReference type="Proteomes" id="UP000028840">
    <property type="component" value="Unassembled WGS sequence"/>
</dbReference>
<evidence type="ECO:0000256" key="2">
    <source>
        <dbReference type="ARBA" id="ARBA00022499"/>
    </source>
</evidence>
<dbReference type="SMART" id="SM00182">
    <property type="entry name" value="CULLIN"/>
    <property type="match status" value="1"/>
</dbReference>
<feature type="compositionally biased region" description="Pro residues" evidence="6">
    <location>
        <begin position="315"/>
        <end position="326"/>
    </location>
</feature>
<feature type="domain" description="Cullin family profile" evidence="7">
    <location>
        <begin position="435"/>
        <end position="729"/>
    </location>
</feature>
<dbReference type="InterPro" id="IPR016159">
    <property type="entry name" value="Cullin_repeat-like_dom_sf"/>
</dbReference>
<evidence type="ECO:0000259" key="7">
    <source>
        <dbReference type="PROSITE" id="PS50069"/>
    </source>
</evidence>
<proteinExistence type="inferred from homology"/>
<dbReference type="SUPFAM" id="SSF46785">
    <property type="entry name" value="Winged helix' DNA-binding domain"/>
    <property type="match status" value="1"/>
</dbReference>
<evidence type="ECO:0000256" key="5">
    <source>
        <dbReference type="RuleBase" id="RU003829"/>
    </source>
</evidence>
<reference evidence="8 9" key="2">
    <citation type="journal article" date="2015" name="Eukaryot. Cell">
        <title>Genetic mapping reveals that sinefungin resistance in Toxoplasma gondii is controlled by a putative amino acid transporter locus that can be used as a negative selectable marker.</title>
        <authorList>
            <person name="Behnke M.S."/>
            <person name="Khan A."/>
            <person name="Sibley L.D."/>
        </authorList>
    </citation>
    <scope>NUCLEOTIDE SEQUENCE [LARGE SCALE GENOMIC DNA]</scope>
    <source>
        <strain evidence="8 9">VAND</strain>
    </source>
</reference>
<dbReference type="InterPro" id="IPR036390">
    <property type="entry name" value="WH_DNA-bd_sf"/>
</dbReference>
<keyword evidence="2" id="KW-1017">Isopeptide bond</keyword>
<name>A0A086Q8I4_TOXGO</name>
<dbReference type="GO" id="GO:0006511">
    <property type="term" value="P:ubiquitin-dependent protein catabolic process"/>
    <property type="evidence" value="ECO:0007669"/>
    <property type="project" value="InterPro"/>
</dbReference>
<accession>A0A086Q8I4</accession>
<dbReference type="FunFam" id="1.10.10.10:FF:000014">
    <property type="entry name" value="Cullin 1"/>
    <property type="match status" value="1"/>
</dbReference>
<dbReference type="Gene3D" id="3.30.230.130">
    <property type="entry name" value="Cullin, Chain C, Domain 2"/>
    <property type="match status" value="1"/>
</dbReference>
<dbReference type="SMART" id="SM00884">
    <property type="entry name" value="Cullin_Nedd8"/>
    <property type="match status" value="1"/>
</dbReference>
<gene>
    <name evidence="8" type="ORF">TGVAND_289310B</name>
</gene>
<feature type="region of interest" description="Disordered" evidence="6">
    <location>
        <begin position="311"/>
        <end position="340"/>
    </location>
</feature>
<dbReference type="FunFam" id="1.20.1310.10:FF:000002">
    <property type="entry name" value="cullin-3 isoform X1"/>
    <property type="match status" value="1"/>
</dbReference>
<dbReference type="InterPro" id="IPR036317">
    <property type="entry name" value="Cullin_homology_sf"/>
</dbReference>
<dbReference type="SUPFAM" id="SSF75632">
    <property type="entry name" value="Cullin homology domain"/>
    <property type="match status" value="1"/>
</dbReference>
<evidence type="ECO:0000256" key="3">
    <source>
        <dbReference type="ARBA" id="ARBA00022843"/>
    </source>
</evidence>
<sequence length="845" mass="96060">ASGCSAFFGCFPVARLGISRVRGQCRNLLSSCRTVYNMCTQRYPNNWSAQLYQRYGEALASYVNREVVPRLEGLTEEELLRELLHRWKNHKIYVSWLERFFVYLDRYYVKLQSEEPLHHKGILIFKELVFNRVRIPLREAILRAIQRQREGERVDEELLGDVVFMYIGLDANGLSLYQRELEDYLLPESRDYYARVSASWVVNMSFTDYMHHAQEALLAEQNRCAMILHRSTKLKLQAVVFDALLSARQDQLLEKNTAIEFLLARDRRQELRLAHRLFTYVDGGVEAIALTFKNFVTSQGNKIVDQRLAQLEPASSPPSASPPASPSPASRPSGSASIAEAQQTDAAFVQQLLDLHERSKKVLEECFLLSSPASSSRSLLGVSPQQKLFRPCEETPWSDAGRDSGALSSAPDPLFQKSLKEAFEHFVNRDMGRQSFAHLLAIFCDRLLKKTSEKRSEEQIESMLVRVVEMFNYVTEKDVFAECYRSQLARRLLHETSASEDLEKSVIGKLKLKCGAHFTSKLEGMLHDLNGAADTYRKFLAWISEEKQKRPAEADAGEAQASVSGENEEKTVEKLLERVSVSSASAHMQTGATGHGVAFVDGIEFSVQILTTGYWPTYPTAPVNLPASMQLCQTVFEKFYASQTQHRRVTWIPALGTASVSAMFQKRHDFICNTYQACVLLLFNWESAHQRSEAEQNGPRVDPQLSLSTITAALGLDDATAKKMLASFFLGRFKIIKKLSDDAYAVNSGFTCLNRKIKIPTPVQEEVQSRERVEEDRSIAIEAAIVRIMKARKTMQHQQLLAEVLSQLSFFKPNPKLIKKRLEHLIEREFLERDAENTNLYRYVA</sequence>
<dbReference type="VEuPathDB" id="ToxoDB:TGVAND_289310B"/>
<dbReference type="AlphaFoldDB" id="A0A086Q8I4"/>
<dbReference type="Pfam" id="PF26557">
    <property type="entry name" value="Cullin_AB"/>
    <property type="match status" value="1"/>
</dbReference>
<dbReference type="Gene3D" id="1.10.10.10">
    <property type="entry name" value="Winged helix-like DNA-binding domain superfamily/Winged helix DNA-binding domain"/>
    <property type="match status" value="1"/>
</dbReference>
<comment type="caution">
    <text evidence="8">The sequence shown here is derived from an EMBL/GenBank/DDBJ whole genome shotgun (WGS) entry which is preliminary data.</text>
</comment>
<dbReference type="InterPro" id="IPR019559">
    <property type="entry name" value="Cullin_neddylation_domain"/>
</dbReference>
<feature type="non-terminal residue" evidence="8">
    <location>
        <position position="1"/>
    </location>
</feature>
<protein>
    <submittedName>
        <fullName evidence="8">Cullin family protein</fullName>
    </submittedName>
</protein>
<dbReference type="Gene3D" id="1.20.1310.10">
    <property type="entry name" value="Cullin Repeats"/>
    <property type="match status" value="4"/>
</dbReference>
<dbReference type="PROSITE" id="PS50069">
    <property type="entry name" value="CULLIN_2"/>
    <property type="match status" value="1"/>
</dbReference>
<dbReference type="SUPFAM" id="SSF74788">
    <property type="entry name" value="Cullin repeat-like"/>
    <property type="match status" value="1"/>
</dbReference>
<keyword evidence="3" id="KW-0832">Ubl conjugation</keyword>
<organism evidence="8 9">
    <name type="scientific">Toxoplasma gondii VAND</name>
    <dbReference type="NCBI Taxonomy" id="933077"/>
    <lineage>
        <taxon>Eukaryota</taxon>
        <taxon>Sar</taxon>
        <taxon>Alveolata</taxon>
        <taxon>Apicomplexa</taxon>
        <taxon>Conoidasida</taxon>
        <taxon>Coccidia</taxon>
        <taxon>Eucoccidiorida</taxon>
        <taxon>Eimeriorina</taxon>
        <taxon>Sarcocystidae</taxon>
        <taxon>Toxoplasma</taxon>
    </lineage>
</organism>
<dbReference type="InterPro" id="IPR001373">
    <property type="entry name" value="Cullin_N"/>
</dbReference>
<evidence type="ECO:0000256" key="1">
    <source>
        <dbReference type="ARBA" id="ARBA00006019"/>
    </source>
</evidence>
<dbReference type="EMBL" id="AEYJ02000590">
    <property type="protein sequence ID" value="KFH08916.1"/>
    <property type="molecule type" value="Genomic_DNA"/>
</dbReference>
<evidence type="ECO:0000313" key="8">
    <source>
        <dbReference type="EMBL" id="KFH08916.1"/>
    </source>
</evidence>